<dbReference type="HOGENOM" id="CLU_113663_8_0_12"/>
<dbReference type="HAMAP" id="MF_00422">
    <property type="entry name" value="SecE"/>
    <property type="match status" value="1"/>
</dbReference>
<comment type="subunit">
    <text evidence="8">Component of the Sec protein translocase complex. Heterotrimer consisting of SecY, SecE and SecG subunits. The heterotrimers can form oligomers, although 1 heterotrimer is thought to be able to translocate proteins. Interacts with the ribosome. Interacts with SecDF, and other proteins may be involved. Interacts with SecA.</text>
</comment>
<keyword evidence="5 8" id="KW-1133">Transmembrane helix</keyword>
<dbReference type="Proteomes" id="UP000011705">
    <property type="component" value="Chromosome"/>
</dbReference>
<comment type="similarity">
    <text evidence="8">Belongs to the SecE/SEC61-gamma family.</text>
</comment>
<evidence type="ECO:0000256" key="4">
    <source>
        <dbReference type="ARBA" id="ARBA00022927"/>
    </source>
</evidence>
<comment type="function">
    <text evidence="8">Essential subunit of the Sec protein translocation channel SecYEG. Clamps together the 2 halves of SecY. May contact the channel plug during translocation.</text>
</comment>
<keyword evidence="8" id="KW-1003">Cell membrane</keyword>
<gene>
    <name evidence="8" type="primary">secE</name>
    <name evidence="9" type="ORF">HMPREF9726_01120</name>
</gene>
<dbReference type="AlphaFoldDB" id="A0A0E2E513"/>
<protein>
    <recommendedName>
        <fullName evidence="8">Protein translocase subunit SecE</fullName>
    </recommendedName>
</protein>
<evidence type="ECO:0000256" key="1">
    <source>
        <dbReference type="ARBA" id="ARBA00004370"/>
    </source>
</evidence>
<dbReference type="InterPro" id="IPR001901">
    <property type="entry name" value="Translocase_SecE/Sec61-g"/>
</dbReference>
<keyword evidence="3 8" id="KW-0812">Transmembrane</keyword>
<dbReference type="PATRIC" id="fig|999432.5.peg.1166"/>
<accession>A0A0E2E513</accession>
<dbReference type="GO" id="GO:0006605">
    <property type="term" value="P:protein targeting"/>
    <property type="evidence" value="ECO:0007669"/>
    <property type="project" value="UniProtKB-UniRule"/>
</dbReference>
<evidence type="ECO:0000256" key="3">
    <source>
        <dbReference type="ARBA" id="ARBA00022692"/>
    </source>
</evidence>
<proteinExistence type="inferred from homology"/>
<sequence length="59" mass="6405">MAKIGTFWKECIGELRKVVWPTASEVGSSVKVVLISTLIVAVFLGGLDAFFIACVGWIF</sequence>
<evidence type="ECO:0000256" key="8">
    <source>
        <dbReference type="HAMAP-Rule" id="MF_00422"/>
    </source>
</evidence>
<dbReference type="GO" id="GO:0009306">
    <property type="term" value="P:protein secretion"/>
    <property type="evidence" value="ECO:0007669"/>
    <property type="project" value="UniProtKB-UniRule"/>
</dbReference>
<feature type="transmembrane region" description="Helical" evidence="8">
    <location>
        <begin position="32"/>
        <end position="58"/>
    </location>
</feature>
<dbReference type="NCBIfam" id="TIGR00964">
    <property type="entry name" value="secE_bact"/>
    <property type="match status" value="1"/>
</dbReference>
<dbReference type="EMBL" id="AGDV01000010">
    <property type="protein sequence ID" value="EMB33740.1"/>
    <property type="molecule type" value="Genomic_DNA"/>
</dbReference>
<dbReference type="InterPro" id="IPR005807">
    <property type="entry name" value="SecE_bac"/>
</dbReference>
<dbReference type="Gene3D" id="1.20.5.1030">
    <property type="entry name" value="Preprotein translocase secy subunit"/>
    <property type="match status" value="1"/>
</dbReference>
<dbReference type="InterPro" id="IPR038379">
    <property type="entry name" value="SecE_sf"/>
</dbReference>
<evidence type="ECO:0000313" key="9">
    <source>
        <dbReference type="EMBL" id="EMB33740.1"/>
    </source>
</evidence>
<name>A0A0E2E513_TREDN</name>
<evidence type="ECO:0000256" key="2">
    <source>
        <dbReference type="ARBA" id="ARBA00022448"/>
    </source>
</evidence>
<dbReference type="GO" id="GO:0005886">
    <property type="term" value="C:plasma membrane"/>
    <property type="evidence" value="ECO:0007669"/>
    <property type="project" value="UniProtKB-SubCell"/>
</dbReference>
<keyword evidence="6 8" id="KW-0811">Translocation</keyword>
<reference evidence="9" key="1">
    <citation type="submission" date="2012-01" db="EMBL/GenBank/DDBJ databases">
        <title>The Genome Sequence of Treponema denticola H-22.</title>
        <authorList>
            <consortium name="The Broad Institute Genome Sequencing Platform"/>
            <person name="Earl A."/>
            <person name="Ward D."/>
            <person name="Feldgarden M."/>
            <person name="Gevers D."/>
            <person name="Blanton J.M."/>
            <person name="Fenno C.J."/>
            <person name="Baranova O.V."/>
            <person name="Mathney J."/>
            <person name="Dewhirst F.E."/>
            <person name="Izard J."/>
            <person name="Young S.K."/>
            <person name="Zeng Q."/>
            <person name="Gargeya S."/>
            <person name="Fitzgerald M."/>
            <person name="Haas B."/>
            <person name="Abouelleil A."/>
            <person name="Alvarado L."/>
            <person name="Arachchi H.M."/>
            <person name="Berlin A."/>
            <person name="Chapman S.B."/>
            <person name="Gearin G."/>
            <person name="Goldberg J."/>
            <person name="Griggs A."/>
            <person name="Gujja S."/>
            <person name="Hansen M."/>
            <person name="Heiman D."/>
            <person name="Howarth C."/>
            <person name="Larimer J."/>
            <person name="Lui A."/>
            <person name="MacDonald P.J.P."/>
            <person name="McCowen C."/>
            <person name="Montmayeur A."/>
            <person name="Murphy C."/>
            <person name="Neiman D."/>
            <person name="Pearson M."/>
            <person name="Priest M."/>
            <person name="Roberts A."/>
            <person name="Saif S."/>
            <person name="Shea T."/>
            <person name="Sisk P."/>
            <person name="Stolte C."/>
            <person name="Sykes S."/>
            <person name="Wortman J."/>
            <person name="Nusbaum C."/>
            <person name="Birren B."/>
        </authorList>
    </citation>
    <scope>NUCLEOTIDE SEQUENCE [LARGE SCALE GENOMIC DNA]</scope>
    <source>
        <strain evidence="9">H-22</strain>
    </source>
</reference>
<keyword evidence="4 8" id="KW-0653">Protein transport</keyword>
<comment type="caution">
    <text evidence="9">The sequence shown here is derived from an EMBL/GenBank/DDBJ whole genome shotgun (WGS) entry which is preliminary data.</text>
</comment>
<keyword evidence="2 8" id="KW-0813">Transport</keyword>
<dbReference type="GO" id="GO:0008320">
    <property type="term" value="F:protein transmembrane transporter activity"/>
    <property type="evidence" value="ECO:0007669"/>
    <property type="project" value="UniProtKB-UniRule"/>
</dbReference>
<dbReference type="RefSeq" id="WP_002667596.1">
    <property type="nucleotide sequence ID" value="NZ_CM001795.1"/>
</dbReference>
<dbReference type="PROSITE" id="PS01067">
    <property type="entry name" value="SECE_SEC61G"/>
    <property type="match status" value="1"/>
</dbReference>
<keyword evidence="7 8" id="KW-0472">Membrane</keyword>
<dbReference type="GeneID" id="2739852"/>
<comment type="subcellular location">
    <subcellularLocation>
        <location evidence="8">Cell membrane</location>
        <topology evidence="8">Single-pass membrane protein</topology>
    </subcellularLocation>
    <subcellularLocation>
        <location evidence="1">Membrane</location>
    </subcellularLocation>
</comment>
<evidence type="ECO:0000256" key="5">
    <source>
        <dbReference type="ARBA" id="ARBA00022989"/>
    </source>
</evidence>
<evidence type="ECO:0000256" key="7">
    <source>
        <dbReference type="ARBA" id="ARBA00023136"/>
    </source>
</evidence>
<dbReference type="GO" id="GO:0043952">
    <property type="term" value="P:protein transport by the Sec complex"/>
    <property type="evidence" value="ECO:0007669"/>
    <property type="project" value="UniProtKB-UniRule"/>
</dbReference>
<evidence type="ECO:0000256" key="6">
    <source>
        <dbReference type="ARBA" id="ARBA00023010"/>
    </source>
</evidence>
<dbReference type="GO" id="GO:0065002">
    <property type="term" value="P:intracellular protein transmembrane transport"/>
    <property type="evidence" value="ECO:0007669"/>
    <property type="project" value="UniProtKB-UniRule"/>
</dbReference>
<organism evidence="9">
    <name type="scientific">Treponema denticola H-22</name>
    <dbReference type="NCBI Taxonomy" id="999432"/>
    <lineage>
        <taxon>Bacteria</taxon>
        <taxon>Pseudomonadati</taxon>
        <taxon>Spirochaetota</taxon>
        <taxon>Spirochaetia</taxon>
        <taxon>Spirochaetales</taxon>
        <taxon>Treponemataceae</taxon>
        <taxon>Treponema</taxon>
    </lineage>
</organism>
<dbReference type="Pfam" id="PF00584">
    <property type="entry name" value="SecE"/>
    <property type="match status" value="1"/>
</dbReference>